<gene>
    <name evidence="1" type="ORF">NE237_020966</name>
</gene>
<evidence type="ECO:0000313" key="1">
    <source>
        <dbReference type="EMBL" id="KAJ4961056.1"/>
    </source>
</evidence>
<organism evidence="1 2">
    <name type="scientific">Protea cynaroides</name>
    <dbReference type="NCBI Taxonomy" id="273540"/>
    <lineage>
        <taxon>Eukaryota</taxon>
        <taxon>Viridiplantae</taxon>
        <taxon>Streptophyta</taxon>
        <taxon>Embryophyta</taxon>
        <taxon>Tracheophyta</taxon>
        <taxon>Spermatophyta</taxon>
        <taxon>Magnoliopsida</taxon>
        <taxon>Proteales</taxon>
        <taxon>Proteaceae</taxon>
        <taxon>Protea</taxon>
    </lineage>
</organism>
<dbReference type="AlphaFoldDB" id="A0A9Q0H6Z1"/>
<keyword evidence="2" id="KW-1185">Reference proteome</keyword>
<accession>A0A9Q0H6Z1</accession>
<protein>
    <submittedName>
        <fullName evidence="1">Uncharacterized protein</fullName>
    </submittedName>
</protein>
<sequence>MICIADVSAIGLIELLEKKLTAMPTTSGNPSAGSAGTLTLGYGHGISSHAQPRSAPGSLVSTASNQLVALPDVPMATLVSTRVSEIQAPNVLSAAALDLPILSSPTMEISVLDQVFNGVRLPRTAGGIINPNPNRLNNSQNQTLPYQIPAPFLRYLLRTLT</sequence>
<dbReference type="Proteomes" id="UP001141806">
    <property type="component" value="Unassembled WGS sequence"/>
</dbReference>
<dbReference type="EMBL" id="JAMYWD010000009">
    <property type="protein sequence ID" value="KAJ4961056.1"/>
    <property type="molecule type" value="Genomic_DNA"/>
</dbReference>
<proteinExistence type="predicted"/>
<reference evidence="1" key="1">
    <citation type="journal article" date="2023" name="Plant J.">
        <title>The genome of the king protea, Protea cynaroides.</title>
        <authorList>
            <person name="Chang J."/>
            <person name="Duong T.A."/>
            <person name="Schoeman C."/>
            <person name="Ma X."/>
            <person name="Roodt D."/>
            <person name="Barker N."/>
            <person name="Li Z."/>
            <person name="Van de Peer Y."/>
            <person name="Mizrachi E."/>
        </authorList>
    </citation>
    <scope>NUCLEOTIDE SEQUENCE</scope>
    <source>
        <tissue evidence="1">Young leaves</tissue>
    </source>
</reference>
<comment type="caution">
    <text evidence="1">The sequence shown here is derived from an EMBL/GenBank/DDBJ whole genome shotgun (WGS) entry which is preliminary data.</text>
</comment>
<evidence type="ECO:0000313" key="2">
    <source>
        <dbReference type="Proteomes" id="UP001141806"/>
    </source>
</evidence>
<name>A0A9Q0H6Z1_9MAGN</name>